<sequence length="453" mass="49234">MNDALAAVWHALAEGRLHFRTRAALEAHQVRLAREQVRWVAAHSPAVAARFRSAGLGLGQWRSLPPTSKAEMMADFDRLNTAGLHLADVLALARSAEDQRDFSGQLRGASQSAFAGQPITVGLSSGTSGTQGAFLVGVQERQRWAGVVLRHLLPPPFFSRLLRPVRVAFLLRAEGGLYRSVQSRRISFTFLDLLRPVPELAAALTAADPTLLVGPPSVLRALLDAGAQANPERVVSVAEVLEPDDRAALEAGFGPVVQVYQATEGLLALPCTHGNLHLNEAHVHFDLEPLGDGRWRPIITDLRRRVQPMIRHRLDDILQLDDTPCACGSAARRVARIEGRQDDALLFAGASGQPVTVWPDFLRAALNRVPELREYRAEQSAPGTLWLLLAPDLPSTRAAATTEVRAALARTGADTERIHLLFGPLLPAPPGTKRRRVSRRSVLPSPPVPEVTP</sequence>
<dbReference type="Gene3D" id="3.40.50.12780">
    <property type="entry name" value="N-terminal domain of ligase-like"/>
    <property type="match status" value="1"/>
</dbReference>
<reference evidence="2 3" key="1">
    <citation type="submission" date="2024-09" db="EMBL/GenBank/DDBJ databases">
        <authorList>
            <person name="Sun Q."/>
            <person name="Mori K."/>
        </authorList>
    </citation>
    <scope>NUCLEOTIDE SEQUENCE [LARGE SCALE GENOMIC DNA]</scope>
    <source>
        <strain evidence="2 3">JCM 13503</strain>
    </source>
</reference>
<dbReference type="Proteomes" id="UP001589733">
    <property type="component" value="Unassembled WGS sequence"/>
</dbReference>
<feature type="region of interest" description="Disordered" evidence="1">
    <location>
        <begin position="431"/>
        <end position="453"/>
    </location>
</feature>
<accession>A0ABV6AZL4</accession>
<gene>
    <name evidence="2" type="ORF">ACFFLM_13280</name>
</gene>
<dbReference type="PANTHER" id="PTHR36932">
    <property type="entry name" value="CAPSULAR POLYSACCHARIDE BIOSYNTHESIS PROTEIN"/>
    <property type="match status" value="1"/>
</dbReference>
<evidence type="ECO:0000313" key="3">
    <source>
        <dbReference type="Proteomes" id="UP001589733"/>
    </source>
</evidence>
<dbReference type="EMBL" id="JBHLYR010000044">
    <property type="protein sequence ID" value="MFB9992941.1"/>
    <property type="molecule type" value="Genomic_DNA"/>
</dbReference>
<organism evidence="2 3">
    <name type="scientific">Deinococcus oregonensis</name>
    <dbReference type="NCBI Taxonomy" id="1805970"/>
    <lineage>
        <taxon>Bacteria</taxon>
        <taxon>Thermotogati</taxon>
        <taxon>Deinococcota</taxon>
        <taxon>Deinococci</taxon>
        <taxon>Deinococcales</taxon>
        <taxon>Deinococcaceae</taxon>
        <taxon>Deinococcus</taxon>
    </lineage>
</organism>
<dbReference type="SUPFAM" id="SSF56801">
    <property type="entry name" value="Acetyl-CoA synthetase-like"/>
    <property type="match status" value="1"/>
</dbReference>
<dbReference type="NCBIfam" id="TIGR02304">
    <property type="entry name" value="aden_form_hyp"/>
    <property type="match status" value="1"/>
</dbReference>
<evidence type="ECO:0000313" key="2">
    <source>
        <dbReference type="EMBL" id="MFB9992941.1"/>
    </source>
</evidence>
<dbReference type="PANTHER" id="PTHR36932:SF1">
    <property type="entry name" value="CAPSULAR POLYSACCHARIDE BIOSYNTHESIS PROTEIN"/>
    <property type="match status" value="1"/>
</dbReference>
<keyword evidence="3" id="KW-1185">Reference proteome</keyword>
<dbReference type="InterPro" id="IPR012685">
    <property type="entry name" value="CHP02304_F390_synth-rel"/>
</dbReference>
<comment type="caution">
    <text evidence="2">The sequence shown here is derived from an EMBL/GenBank/DDBJ whole genome shotgun (WGS) entry which is preliminary data.</text>
</comment>
<protein>
    <submittedName>
        <fullName evidence="2">F390 synthetase-related protein</fullName>
    </submittedName>
</protein>
<dbReference type="RefSeq" id="WP_380010798.1">
    <property type="nucleotide sequence ID" value="NZ_JBHLYR010000044.1"/>
</dbReference>
<feature type="compositionally biased region" description="Pro residues" evidence="1">
    <location>
        <begin position="444"/>
        <end position="453"/>
    </location>
</feature>
<dbReference type="InterPro" id="IPR042099">
    <property type="entry name" value="ANL_N_sf"/>
</dbReference>
<evidence type="ECO:0000256" key="1">
    <source>
        <dbReference type="SAM" id="MobiDB-lite"/>
    </source>
</evidence>
<name>A0ABV6AZL4_9DEIO</name>
<dbReference type="InterPro" id="IPR053158">
    <property type="entry name" value="CapK_Type1_Caps_Biosynth"/>
</dbReference>
<proteinExistence type="predicted"/>